<keyword evidence="3" id="KW-1185">Reference proteome</keyword>
<dbReference type="OrthoDB" id="7591090at2"/>
<proteinExistence type="predicted"/>
<sequence>MRIHLAIVGALIAITAAEAAAAQAEPRAYTDMPRVRIRELPRGGELTPLAFGQWLRSRPAEMLDLIGAPELASIKDDATLLKRTVPYFRQADRNDNGRLVAEEVAELFLDAQRTQDVVDTSVGQKVAHSDRRGLAK</sequence>
<evidence type="ECO:0008006" key="4">
    <source>
        <dbReference type="Google" id="ProtNLM"/>
    </source>
</evidence>
<feature type="signal peptide" evidence="1">
    <location>
        <begin position="1"/>
        <end position="21"/>
    </location>
</feature>
<organism evidence="2 3">
    <name type="scientific">Sphingomonas crocodyli</name>
    <dbReference type="NCBI Taxonomy" id="1979270"/>
    <lineage>
        <taxon>Bacteria</taxon>
        <taxon>Pseudomonadati</taxon>
        <taxon>Pseudomonadota</taxon>
        <taxon>Alphaproteobacteria</taxon>
        <taxon>Sphingomonadales</taxon>
        <taxon>Sphingomonadaceae</taxon>
        <taxon>Sphingomonas</taxon>
    </lineage>
</organism>
<dbReference type="EMBL" id="SACN01000003">
    <property type="protein sequence ID" value="RVT90146.1"/>
    <property type="molecule type" value="Genomic_DNA"/>
</dbReference>
<keyword evidence="1" id="KW-0732">Signal</keyword>
<comment type="caution">
    <text evidence="2">The sequence shown here is derived from an EMBL/GenBank/DDBJ whole genome shotgun (WGS) entry which is preliminary data.</text>
</comment>
<gene>
    <name evidence="2" type="ORF">EOD43_17720</name>
</gene>
<dbReference type="AlphaFoldDB" id="A0A437LXT4"/>
<accession>A0A437LXT4</accession>
<evidence type="ECO:0000313" key="3">
    <source>
        <dbReference type="Proteomes" id="UP000282971"/>
    </source>
</evidence>
<dbReference type="Proteomes" id="UP000282971">
    <property type="component" value="Unassembled WGS sequence"/>
</dbReference>
<reference evidence="2 3" key="1">
    <citation type="submission" date="2019-01" db="EMBL/GenBank/DDBJ databases">
        <authorList>
            <person name="Chen W.-M."/>
        </authorList>
    </citation>
    <scope>NUCLEOTIDE SEQUENCE [LARGE SCALE GENOMIC DNA]</scope>
    <source>
        <strain evidence="2 3">CCP-7</strain>
    </source>
</reference>
<protein>
    <recommendedName>
        <fullName evidence="4">EF-hand domain-containing protein</fullName>
    </recommendedName>
</protein>
<dbReference type="RefSeq" id="WP_127745397.1">
    <property type="nucleotide sequence ID" value="NZ_SACN01000003.1"/>
</dbReference>
<name>A0A437LXT4_9SPHN</name>
<evidence type="ECO:0000313" key="2">
    <source>
        <dbReference type="EMBL" id="RVT90146.1"/>
    </source>
</evidence>
<evidence type="ECO:0000256" key="1">
    <source>
        <dbReference type="SAM" id="SignalP"/>
    </source>
</evidence>
<feature type="chain" id="PRO_5019313340" description="EF-hand domain-containing protein" evidence="1">
    <location>
        <begin position="22"/>
        <end position="136"/>
    </location>
</feature>